<dbReference type="Pfam" id="PF13407">
    <property type="entry name" value="Peripla_BP_4"/>
    <property type="match status" value="1"/>
</dbReference>
<reference evidence="6 7" key="1">
    <citation type="submission" date="2024-06" db="EMBL/GenBank/DDBJ databases">
        <title>Genomic Encyclopedia of Type Strains, Phase IV (KMG-IV): sequencing the most valuable type-strain genomes for metagenomic binning, comparative biology and taxonomic classification.</title>
        <authorList>
            <person name="Goeker M."/>
        </authorList>
    </citation>
    <scope>NUCLEOTIDE SEQUENCE [LARGE SCALE GENOMIC DNA]</scope>
    <source>
        <strain evidence="6 7">DSM 29492</strain>
    </source>
</reference>
<evidence type="ECO:0000256" key="1">
    <source>
        <dbReference type="ARBA" id="ARBA00004196"/>
    </source>
</evidence>
<comment type="subcellular location">
    <subcellularLocation>
        <location evidence="1">Cell envelope</location>
    </subcellularLocation>
</comment>
<evidence type="ECO:0000313" key="6">
    <source>
        <dbReference type="EMBL" id="MET3749885.1"/>
    </source>
</evidence>
<evidence type="ECO:0000256" key="4">
    <source>
        <dbReference type="SAM" id="SignalP"/>
    </source>
</evidence>
<comment type="similarity">
    <text evidence="2">Belongs to the bacterial solute-binding protein 2 family.</text>
</comment>
<feature type="domain" description="Periplasmic binding protein" evidence="5">
    <location>
        <begin position="51"/>
        <end position="329"/>
    </location>
</feature>
<comment type="caution">
    <text evidence="6">The sequence shown here is derived from an EMBL/GenBank/DDBJ whole genome shotgun (WGS) entry which is preliminary data.</text>
</comment>
<feature type="signal peptide" evidence="4">
    <location>
        <begin position="1"/>
        <end position="20"/>
    </location>
</feature>
<proteinExistence type="inferred from homology"/>
<evidence type="ECO:0000313" key="7">
    <source>
        <dbReference type="Proteomes" id="UP001549106"/>
    </source>
</evidence>
<dbReference type="SUPFAM" id="SSF53822">
    <property type="entry name" value="Periplasmic binding protein-like I"/>
    <property type="match status" value="1"/>
</dbReference>
<feature type="chain" id="PRO_5047065174" evidence="4">
    <location>
        <begin position="21"/>
        <end position="355"/>
    </location>
</feature>
<evidence type="ECO:0000256" key="3">
    <source>
        <dbReference type="ARBA" id="ARBA00022729"/>
    </source>
</evidence>
<dbReference type="PANTHER" id="PTHR46847:SF1">
    <property type="entry name" value="D-ALLOSE-BINDING PERIPLASMIC PROTEIN-RELATED"/>
    <property type="match status" value="1"/>
</dbReference>
<protein>
    <submittedName>
        <fullName evidence="6">Methyl-galactoside transport system substrate-binding protein</fullName>
    </submittedName>
</protein>
<dbReference type="RefSeq" id="WP_147599411.1">
    <property type="nucleotide sequence ID" value="NZ_BAABXP010000001.1"/>
</dbReference>
<organism evidence="6 7">
    <name type="scientific">Blautia caecimuris</name>
    <dbReference type="NCBI Taxonomy" id="1796615"/>
    <lineage>
        <taxon>Bacteria</taxon>
        <taxon>Bacillati</taxon>
        <taxon>Bacillota</taxon>
        <taxon>Clostridia</taxon>
        <taxon>Lachnospirales</taxon>
        <taxon>Lachnospiraceae</taxon>
        <taxon>Blautia</taxon>
    </lineage>
</organism>
<evidence type="ECO:0000259" key="5">
    <source>
        <dbReference type="Pfam" id="PF13407"/>
    </source>
</evidence>
<name>A0ABV2M0A4_9FIRM</name>
<evidence type="ECO:0000256" key="2">
    <source>
        <dbReference type="ARBA" id="ARBA00007639"/>
    </source>
</evidence>
<keyword evidence="7" id="KW-1185">Reference proteome</keyword>
<dbReference type="EMBL" id="JBEPMJ010000006">
    <property type="protein sequence ID" value="MET3749885.1"/>
    <property type="molecule type" value="Genomic_DNA"/>
</dbReference>
<dbReference type="Proteomes" id="UP001549106">
    <property type="component" value="Unassembled WGS sequence"/>
</dbReference>
<gene>
    <name evidence="6" type="ORF">ABID24_001120</name>
</gene>
<sequence length="355" mass="39424">MKRKILAAVFLTVTATSAFTGTDLILAAEKTEETAVQKPDMEGIDTENTKIGISIYQFEDTFMTLYRTELVRYLTEELGFKEENILIEDGKNDQDRQTEQVEGFIEDQADVMILNLVHASAAPQITELCSEEGIPVVYINRQPDSLEMERWEQEGIQAAYIGADARQSGIFQGEEIAVTENQGDINGDGEVSYIMIQGEPENIDTQYRTAYSVKALEEAGVETRELLAQTGDWSQSQGQKIMEEALDEFGNDIEVVFCNNDAMALGALEAIREADRTVGEDIYLTGVDALEEAVQSVVDGEFTGTVFNDYFSQSYGAAELAVKFLKGEETEPVTLIDYIKVTQENAEEILELVNS</sequence>
<dbReference type="InterPro" id="IPR025997">
    <property type="entry name" value="SBP_2_dom"/>
</dbReference>
<dbReference type="PANTHER" id="PTHR46847">
    <property type="entry name" value="D-ALLOSE-BINDING PERIPLASMIC PROTEIN-RELATED"/>
    <property type="match status" value="1"/>
</dbReference>
<accession>A0ABV2M0A4</accession>
<dbReference type="Gene3D" id="3.40.50.2300">
    <property type="match status" value="2"/>
</dbReference>
<dbReference type="InterPro" id="IPR028082">
    <property type="entry name" value="Peripla_BP_I"/>
</dbReference>
<keyword evidence="3 4" id="KW-0732">Signal</keyword>